<evidence type="ECO:0000313" key="5">
    <source>
        <dbReference type="Proteomes" id="UP001221328"/>
    </source>
</evidence>
<keyword evidence="2" id="KW-0789">Thiol protease inhibitor</keyword>
<keyword evidence="1 4" id="KW-0646">Protease inhibitor</keyword>
<dbReference type="SUPFAM" id="SSF141066">
    <property type="entry name" value="ICP-like"/>
    <property type="match status" value="1"/>
</dbReference>
<comment type="caution">
    <text evidence="4">The sequence shown here is derived from an EMBL/GenBank/DDBJ whole genome shotgun (WGS) entry which is preliminary data.</text>
</comment>
<dbReference type="Gene3D" id="2.60.40.2020">
    <property type="match status" value="1"/>
</dbReference>
<dbReference type="InterPro" id="IPR036331">
    <property type="entry name" value="Chagasin-like_sf"/>
</dbReference>
<evidence type="ECO:0000259" key="3">
    <source>
        <dbReference type="Pfam" id="PF09394"/>
    </source>
</evidence>
<feature type="domain" description="Proteinase inhibitor I42 chagasin" evidence="3">
    <location>
        <begin position="17"/>
        <end position="102"/>
    </location>
</feature>
<dbReference type="EMBL" id="JAQOSK010000016">
    <property type="protein sequence ID" value="MDC2959285.1"/>
    <property type="molecule type" value="Genomic_DNA"/>
</dbReference>
<evidence type="ECO:0000313" key="4">
    <source>
        <dbReference type="EMBL" id="MDC2959285.1"/>
    </source>
</evidence>
<gene>
    <name evidence="4" type="ORF">PO587_33115</name>
</gene>
<protein>
    <submittedName>
        <fullName evidence="4">Protease inhibitor I42 family protein</fullName>
    </submittedName>
</protein>
<dbReference type="RefSeq" id="WP_272177740.1">
    <property type="nucleotide sequence ID" value="NZ_JAQOSK010000016.1"/>
</dbReference>
<evidence type="ECO:0000256" key="2">
    <source>
        <dbReference type="ARBA" id="ARBA00022704"/>
    </source>
</evidence>
<name>A0ABT5G3B3_9ACTN</name>
<dbReference type="Proteomes" id="UP001221328">
    <property type="component" value="Unassembled WGS sequence"/>
</dbReference>
<sequence>MTEVHADHTDDGKTLELAVGDLLSVALPVNMTTGFRWELMDSDPDCLSLLGQEVTGAPAGQAIGAGGSTAVFRFIATAPGPSQLDIKLWQGHEKDEGVAKFQLRLAVREE</sequence>
<accession>A0ABT5G3B3</accession>
<proteinExistence type="predicted"/>
<dbReference type="GO" id="GO:0030414">
    <property type="term" value="F:peptidase inhibitor activity"/>
    <property type="evidence" value="ECO:0007669"/>
    <property type="project" value="UniProtKB-KW"/>
</dbReference>
<evidence type="ECO:0000256" key="1">
    <source>
        <dbReference type="ARBA" id="ARBA00022690"/>
    </source>
</evidence>
<keyword evidence="5" id="KW-1185">Reference proteome</keyword>
<dbReference type="Pfam" id="PF09394">
    <property type="entry name" value="Inhibitor_I42"/>
    <property type="match status" value="1"/>
</dbReference>
<organism evidence="4 5">
    <name type="scientific">Streptomyces gilvifuscus</name>
    <dbReference type="NCBI Taxonomy" id="1550617"/>
    <lineage>
        <taxon>Bacteria</taxon>
        <taxon>Bacillati</taxon>
        <taxon>Actinomycetota</taxon>
        <taxon>Actinomycetes</taxon>
        <taxon>Kitasatosporales</taxon>
        <taxon>Streptomycetaceae</taxon>
        <taxon>Streptomyces</taxon>
    </lineage>
</organism>
<dbReference type="InterPro" id="IPR018990">
    <property type="entry name" value="Prot_inh_I42_chagasin"/>
</dbReference>
<reference evidence="4 5" key="1">
    <citation type="journal article" date="2015" name="Int. J. Syst. Evol. Microbiol.">
        <title>Streptomyces gilvifuscus sp. nov., an actinomycete that produces antibacterial compounds isolated from soil.</title>
        <authorList>
            <person name="Nguyen T.M."/>
            <person name="Kim J."/>
        </authorList>
    </citation>
    <scope>NUCLEOTIDE SEQUENCE [LARGE SCALE GENOMIC DNA]</scope>
    <source>
        <strain evidence="4 5">T113</strain>
    </source>
</reference>